<gene>
    <name evidence="1" type="ORF">X975_25490</name>
</gene>
<keyword evidence="2" id="KW-1185">Reference proteome</keyword>
<dbReference type="AlphaFoldDB" id="A0A087UWJ5"/>
<proteinExistence type="predicted"/>
<feature type="non-terminal residue" evidence="1">
    <location>
        <position position="1"/>
    </location>
</feature>
<sequence length="61" mass="7184">DKEEISGTSYYVQNKDYKECQYEAVLLNPALHVYVKDSVQSMKYRIIMYVLEKNEMLFPGA</sequence>
<dbReference type="Proteomes" id="UP000054359">
    <property type="component" value="Unassembled WGS sequence"/>
</dbReference>
<feature type="non-terminal residue" evidence="1">
    <location>
        <position position="61"/>
    </location>
</feature>
<name>A0A087UWJ5_STEMI</name>
<accession>A0A087UWJ5</accession>
<reference evidence="1 2" key="1">
    <citation type="submission" date="2013-11" db="EMBL/GenBank/DDBJ databases">
        <title>Genome sequencing of Stegodyphus mimosarum.</title>
        <authorList>
            <person name="Bechsgaard J."/>
        </authorList>
    </citation>
    <scope>NUCLEOTIDE SEQUENCE [LARGE SCALE GENOMIC DNA]</scope>
</reference>
<protein>
    <submittedName>
        <fullName evidence="1">Uncharacterized protein</fullName>
    </submittedName>
</protein>
<evidence type="ECO:0000313" key="2">
    <source>
        <dbReference type="Proteomes" id="UP000054359"/>
    </source>
</evidence>
<dbReference type="OrthoDB" id="10608696at2759"/>
<organism evidence="1 2">
    <name type="scientific">Stegodyphus mimosarum</name>
    <name type="common">African social velvet spider</name>
    <dbReference type="NCBI Taxonomy" id="407821"/>
    <lineage>
        <taxon>Eukaryota</taxon>
        <taxon>Metazoa</taxon>
        <taxon>Ecdysozoa</taxon>
        <taxon>Arthropoda</taxon>
        <taxon>Chelicerata</taxon>
        <taxon>Arachnida</taxon>
        <taxon>Araneae</taxon>
        <taxon>Araneomorphae</taxon>
        <taxon>Entelegynae</taxon>
        <taxon>Eresoidea</taxon>
        <taxon>Eresidae</taxon>
        <taxon>Stegodyphus</taxon>
    </lineage>
</organism>
<evidence type="ECO:0000313" key="1">
    <source>
        <dbReference type="EMBL" id="KFM81734.1"/>
    </source>
</evidence>
<dbReference type="EMBL" id="KK122005">
    <property type="protein sequence ID" value="KFM81734.1"/>
    <property type="molecule type" value="Genomic_DNA"/>
</dbReference>